<evidence type="ECO:0000313" key="2">
    <source>
        <dbReference type="EMBL" id="GGJ92268.1"/>
    </source>
</evidence>
<sequence length="152" mass="15329">MGGYFAERSQTAGGTRRRKRLIALAGAVALLGGMLTLTNVSSAAEVNSRGGGGGGGGKRISQLKFNDDQVDAANRRAAQLVQNAIEQGGLSNAEIQQVIDAGVDAEGEAKDKAAAAGADGNTAAVLAAQARARESQRLAAQLRGNGQGGRRG</sequence>
<dbReference type="EMBL" id="BMQB01000004">
    <property type="protein sequence ID" value="GGJ92268.1"/>
    <property type="molecule type" value="Genomic_DNA"/>
</dbReference>
<proteinExistence type="predicted"/>
<name>A0A8J3B480_9ACTN</name>
<reference evidence="2" key="1">
    <citation type="journal article" date="2014" name="Int. J. Syst. Evol. Microbiol.">
        <title>Complete genome sequence of Corynebacterium casei LMG S-19264T (=DSM 44701T), isolated from a smear-ripened cheese.</title>
        <authorList>
            <consortium name="US DOE Joint Genome Institute (JGI-PGF)"/>
            <person name="Walter F."/>
            <person name="Albersmeier A."/>
            <person name="Kalinowski J."/>
            <person name="Ruckert C."/>
        </authorList>
    </citation>
    <scope>NUCLEOTIDE SEQUENCE</scope>
    <source>
        <strain evidence="2">JCM 3090</strain>
    </source>
</reference>
<organism evidence="2 3">
    <name type="scientific">Pilimelia anulata</name>
    <dbReference type="NCBI Taxonomy" id="53371"/>
    <lineage>
        <taxon>Bacteria</taxon>
        <taxon>Bacillati</taxon>
        <taxon>Actinomycetota</taxon>
        <taxon>Actinomycetes</taxon>
        <taxon>Micromonosporales</taxon>
        <taxon>Micromonosporaceae</taxon>
        <taxon>Pilimelia</taxon>
    </lineage>
</organism>
<comment type="caution">
    <text evidence="2">The sequence shown here is derived from an EMBL/GenBank/DDBJ whole genome shotgun (WGS) entry which is preliminary data.</text>
</comment>
<feature type="transmembrane region" description="Helical" evidence="1">
    <location>
        <begin position="21"/>
        <end position="40"/>
    </location>
</feature>
<keyword evidence="1" id="KW-1133">Transmembrane helix</keyword>
<protein>
    <submittedName>
        <fullName evidence="2">Uncharacterized protein</fullName>
    </submittedName>
</protein>
<evidence type="ECO:0000313" key="3">
    <source>
        <dbReference type="Proteomes" id="UP000649739"/>
    </source>
</evidence>
<reference evidence="2" key="2">
    <citation type="submission" date="2020-09" db="EMBL/GenBank/DDBJ databases">
        <authorList>
            <person name="Sun Q."/>
            <person name="Ohkuma M."/>
        </authorList>
    </citation>
    <scope>NUCLEOTIDE SEQUENCE</scope>
    <source>
        <strain evidence="2">JCM 3090</strain>
    </source>
</reference>
<keyword evidence="3" id="KW-1185">Reference proteome</keyword>
<dbReference type="AlphaFoldDB" id="A0A8J3B480"/>
<dbReference type="Proteomes" id="UP000649739">
    <property type="component" value="Unassembled WGS sequence"/>
</dbReference>
<accession>A0A8J3B480</accession>
<keyword evidence="1" id="KW-0812">Transmembrane</keyword>
<evidence type="ECO:0000256" key="1">
    <source>
        <dbReference type="SAM" id="Phobius"/>
    </source>
</evidence>
<dbReference type="RefSeq" id="WP_189170043.1">
    <property type="nucleotide sequence ID" value="NZ_BMQB01000004.1"/>
</dbReference>
<gene>
    <name evidence="2" type="ORF">GCM10010123_22600</name>
</gene>
<keyword evidence="1" id="KW-0472">Membrane</keyword>